<accession>A0ABW3T300</accession>
<keyword evidence="3" id="KW-1185">Reference proteome</keyword>
<evidence type="ECO:0000313" key="3">
    <source>
        <dbReference type="Proteomes" id="UP001597216"/>
    </source>
</evidence>
<protein>
    <submittedName>
        <fullName evidence="2">Uncharacterized protein</fullName>
    </submittedName>
</protein>
<evidence type="ECO:0000313" key="2">
    <source>
        <dbReference type="EMBL" id="MFD1191363.1"/>
    </source>
</evidence>
<sequence length="243" mass="26297">MARMPRGEPRSVPDPAGDQYDAEMAQARAQREAEDRGFESPLDMAQDALEDFQNGPKIARPNAVASFIPVVGPAWEAAADLQDGNYGGAVFNVAMAAGDLLPVGAVVKGARAARKGIGLLKSGSVSADAARKAIRRVELAGKGEEIHHTIPLKGLSRNAQDWRNHYPLLKVLPKATHRRLTGKWDGMPRFDPLRQIWHGTTDWQKTVPTAIVSSAADAVENVTRPFQPPPKTTAPQPKPKPKK</sequence>
<reference evidence="3" key="1">
    <citation type="journal article" date="2019" name="Int. J. Syst. Evol. Microbiol.">
        <title>The Global Catalogue of Microorganisms (GCM) 10K type strain sequencing project: providing services to taxonomists for standard genome sequencing and annotation.</title>
        <authorList>
            <consortium name="The Broad Institute Genomics Platform"/>
            <consortium name="The Broad Institute Genome Sequencing Center for Infectious Disease"/>
            <person name="Wu L."/>
            <person name="Ma J."/>
        </authorList>
    </citation>
    <scope>NUCLEOTIDE SEQUENCE [LARGE SCALE GENOMIC DNA]</scope>
    <source>
        <strain evidence="3">CCUG 55074</strain>
    </source>
</reference>
<feature type="compositionally biased region" description="Basic and acidic residues" evidence="1">
    <location>
        <begin position="1"/>
        <end position="11"/>
    </location>
</feature>
<comment type="caution">
    <text evidence="2">The sequence shown here is derived from an EMBL/GenBank/DDBJ whole genome shotgun (WGS) entry which is preliminary data.</text>
</comment>
<feature type="region of interest" description="Disordered" evidence="1">
    <location>
        <begin position="1"/>
        <end position="40"/>
    </location>
</feature>
<proteinExistence type="predicted"/>
<gene>
    <name evidence="2" type="ORF">ACFQ27_12305</name>
</gene>
<dbReference type="Proteomes" id="UP001597216">
    <property type="component" value="Unassembled WGS sequence"/>
</dbReference>
<name>A0ABW3T300_9CAUL</name>
<organism evidence="2 3">
    <name type="scientific">Phenylobacterium conjunctum</name>
    <dbReference type="NCBI Taxonomy" id="1298959"/>
    <lineage>
        <taxon>Bacteria</taxon>
        <taxon>Pseudomonadati</taxon>
        <taxon>Pseudomonadota</taxon>
        <taxon>Alphaproteobacteria</taxon>
        <taxon>Caulobacterales</taxon>
        <taxon>Caulobacteraceae</taxon>
        <taxon>Phenylobacterium</taxon>
    </lineage>
</organism>
<dbReference type="RefSeq" id="WP_377353796.1">
    <property type="nucleotide sequence ID" value="NZ_JBHTLQ010000026.1"/>
</dbReference>
<dbReference type="EMBL" id="JBHTLQ010000026">
    <property type="protein sequence ID" value="MFD1191363.1"/>
    <property type="molecule type" value="Genomic_DNA"/>
</dbReference>
<evidence type="ECO:0000256" key="1">
    <source>
        <dbReference type="SAM" id="MobiDB-lite"/>
    </source>
</evidence>
<feature type="compositionally biased region" description="Basic and acidic residues" evidence="1">
    <location>
        <begin position="29"/>
        <end position="38"/>
    </location>
</feature>
<feature type="region of interest" description="Disordered" evidence="1">
    <location>
        <begin position="219"/>
        <end position="243"/>
    </location>
</feature>
<feature type="compositionally biased region" description="Pro residues" evidence="1">
    <location>
        <begin position="226"/>
        <end position="243"/>
    </location>
</feature>